<name>A0A8H4VD01_9HYPO</name>
<dbReference type="AlphaFoldDB" id="A0A8H4VD01"/>
<evidence type="ECO:0000313" key="3">
    <source>
        <dbReference type="Proteomes" id="UP000562929"/>
    </source>
</evidence>
<feature type="transmembrane region" description="Helical" evidence="1">
    <location>
        <begin position="84"/>
        <end position="104"/>
    </location>
</feature>
<dbReference type="SUPFAM" id="SSF53474">
    <property type="entry name" value="alpha/beta-Hydrolases"/>
    <property type="match status" value="1"/>
</dbReference>
<protein>
    <recommendedName>
        <fullName evidence="4">DUF676 domain-containing protein</fullName>
    </recommendedName>
</protein>
<reference evidence="2 3" key="1">
    <citation type="journal article" date="2020" name="G3 (Bethesda)">
        <title>Genetic Underpinnings of Host Manipulation by Ophiocordyceps as Revealed by Comparative Transcriptomics.</title>
        <authorList>
            <person name="Will I."/>
            <person name="Das B."/>
            <person name="Trinh T."/>
            <person name="Brachmann A."/>
            <person name="Ohm R.A."/>
            <person name="de Bekker C."/>
        </authorList>
    </citation>
    <scope>NUCLEOTIDE SEQUENCE [LARGE SCALE GENOMIC DNA]</scope>
    <source>
        <strain evidence="2 3">EC05</strain>
    </source>
</reference>
<dbReference type="PANTHER" id="PTHR42044">
    <property type="entry name" value="DUF676 DOMAIN-CONTAINING PROTEIN-RELATED"/>
    <property type="match status" value="1"/>
</dbReference>
<keyword evidence="1" id="KW-1133">Transmembrane helix</keyword>
<evidence type="ECO:0008006" key="4">
    <source>
        <dbReference type="Google" id="ProtNLM"/>
    </source>
</evidence>
<keyword evidence="1" id="KW-0472">Membrane</keyword>
<organism evidence="2 3">
    <name type="scientific">Ophiocordyceps camponoti-floridani</name>
    <dbReference type="NCBI Taxonomy" id="2030778"/>
    <lineage>
        <taxon>Eukaryota</taxon>
        <taxon>Fungi</taxon>
        <taxon>Dikarya</taxon>
        <taxon>Ascomycota</taxon>
        <taxon>Pezizomycotina</taxon>
        <taxon>Sordariomycetes</taxon>
        <taxon>Hypocreomycetidae</taxon>
        <taxon>Hypocreales</taxon>
        <taxon>Ophiocordycipitaceae</taxon>
        <taxon>Ophiocordyceps</taxon>
    </lineage>
</organism>
<proteinExistence type="predicted"/>
<gene>
    <name evidence="2" type="ORF">GQ602_005237</name>
</gene>
<keyword evidence="1" id="KW-0812">Transmembrane</keyword>
<dbReference type="Proteomes" id="UP000562929">
    <property type="component" value="Unassembled WGS sequence"/>
</dbReference>
<evidence type="ECO:0000256" key="1">
    <source>
        <dbReference type="SAM" id="Phobius"/>
    </source>
</evidence>
<dbReference type="PANTHER" id="PTHR42044:SF1">
    <property type="entry name" value="DUF676 DOMAIN-CONTAINING PROTEIN"/>
    <property type="match status" value="1"/>
</dbReference>
<comment type="caution">
    <text evidence="2">The sequence shown here is derived from an EMBL/GenBank/DDBJ whole genome shotgun (WGS) entry which is preliminary data.</text>
</comment>
<accession>A0A8H4VD01</accession>
<dbReference type="OrthoDB" id="202545at2759"/>
<sequence length="342" mass="38458">MGSTTRVYRSDDDDDDDNYAYTDMPLRLIMADMALLLANSWALPHILLPLRGRSGAFAELYPTAANLWSLLTQVVLGFGQVGFFVALPWTVLLPVWAAGLVVGGEHWTKSNLNRLALTFGRPIMGIHNRTSGILFDIVECLVQRNLTYATGDVRLTYRLLRSVLYDPTKTRVVFILHSQGGIEGGLVIDWLLQDTPQDLLSKLEVYTFGNAANHFNNPRRRASWRAAQDRAIGHMEHYAHSTDFVARCGVLSRRRGRFHGRLFNRSTGRGGHLLNQHYLDGMFPLRRDEETGEFVGAEEGNGFMDEMVDGGDGRMVRIGELSRLWAYRNGQCPAERKNGVCD</sequence>
<keyword evidence="3" id="KW-1185">Reference proteome</keyword>
<evidence type="ECO:0000313" key="2">
    <source>
        <dbReference type="EMBL" id="KAF4585932.1"/>
    </source>
</evidence>
<dbReference type="EMBL" id="JAACLJ010000005">
    <property type="protein sequence ID" value="KAF4585932.1"/>
    <property type="molecule type" value="Genomic_DNA"/>
</dbReference>
<dbReference type="InterPro" id="IPR029058">
    <property type="entry name" value="AB_hydrolase_fold"/>
</dbReference>